<dbReference type="AlphaFoldDB" id="A0AAV4Q0V9"/>
<dbReference type="EMBL" id="BPLQ01003607">
    <property type="protein sequence ID" value="GIY01766.1"/>
    <property type="molecule type" value="Genomic_DNA"/>
</dbReference>
<reference evidence="1 2" key="1">
    <citation type="submission" date="2021-06" db="EMBL/GenBank/DDBJ databases">
        <title>Caerostris darwini draft genome.</title>
        <authorList>
            <person name="Kono N."/>
            <person name="Arakawa K."/>
        </authorList>
    </citation>
    <scope>NUCLEOTIDE SEQUENCE [LARGE SCALE GENOMIC DNA]</scope>
</reference>
<proteinExistence type="predicted"/>
<gene>
    <name evidence="1" type="ORF">CDAR_256821</name>
</gene>
<comment type="caution">
    <text evidence="1">The sequence shown here is derived from an EMBL/GenBank/DDBJ whole genome shotgun (WGS) entry which is preliminary data.</text>
</comment>
<organism evidence="1 2">
    <name type="scientific">Caerostris darwini</name>
    <dbReference type="NCBI Taxonomy" id="1538125"/>
    <lineage>
        <taxon>Eukaryota</taxon>
        <taxon>Metazoa</taxon>
        <taxon>Ecdysozoa</taxon>
        <taxon>Arthropoda</taxon>
        <taxon>Chelicerata</taxon>
        <taxon>Arachnida</taxon>
        <taxon>Araneae</taxon>
        <taxon>Araneomorphae</taxon>
        <taxon>Entelegynae</taxon>
        <taxon>Araneoidea</taxon>
        <taxon>Araneidae</taxon>
        <taxon>Caerostris</taxon>
    </lineage>
</organism>
<evidence type="ECO:0000313" key="1">
    <source>
        <dbReference type="EMBL" id="GIY01766.1"/>
    </source>
</evidence>
<sequence>MPKCACAAPSTFVKHGPECRGGGICKHRKPIPVLPGNERLLAAPLRTKGALRSNGSAAIVCTTPLSPSSSRPFTNEIIANPFRASNRHRKSTKRHNRLLIPSPGVEEEPRNCGNEHSTGLISSALSFARVRPHLWRLLGS</sequence>
<name>A0AAV4Q0V9_9ARAC</name>
<dbReference type="Proteomes" id="UP001054837">
    <property type="component" value="Unassembled WGS sequence"/>
</dbReference>
<accession>A0AAV4Q0V9</accession>
<keyword evidence="2" id="KW-1185">Reference proteome</keyword>
<protein>
    <submittedName>
        <fullName evidence="1">Uncharacterized protein</fullName>
    </submittedName>
</protein>
<evidence type="ECO:0000313" key="2">
    <source>
        <dbReference type="Proteomes" id="UP001054837"/>
    </source>
</evidence>